<evidence type="ECO:0000313" key="1">
    <source>
        <dbReference type="EMBL" id="GAA2004586.1"/>
    </source>
</evidence>
<comment type="caution">
    <text evidence="1">The sequence shown here is derived from an EMBL/GenBank/DDBJ whole genome shotgun (WGS) entry which is preliminary data.</text>
</comment>
<proteinExistence type="predicted"/>
<dbReference type="EMBL" id="BAAANO010000012">
    <property type="protein sequence ID" value="GAA2004586.1"/>
    <property type="molecule type" value="Genomic_DNA"/>
</dbReference>
<evidence type="ECO:0000313" key="2">
    <source>
        <dbReference type="Proteomes" id="UP001500755"/>
    </source>
</evidence>
<accession>A0ABP5ET71</accession>
<protein>
    <submittedName>
        <fullName evidence="1">Uncharacterized protein</fullName>
    </submittedName>
</protein>
<dbReference type="Proteomes" id="UP001500755">
    <property type="component" value="Unassembled WGS sequence"/>
</dbReference>
<sequence length="269" mass="27900">MRYRIRDRPTVRPHVARDADDARAVGPVSALLVPATPLLLTGIDPGEPAAMRHLRALVHDALRTVEDPVLLVDSSSPSVLGLGGIGIDRGVRRADLAVLEGEAYRTAIAREVPVTTSGDHAAAVVLLACVEAGVAPRLVPVGADGAEAEHALGASATVIVPLDLSAATHPDGPLAAVAGADGAEQRFLAALAGGTPEDVRTVAAGDLPASDLTHLRRWCAVRAPRSWTARCLGGTDVHHVRYRVYTLDPAPDARTGTGSGARTGRRVRS</sequence>
<gene>
    <name evidence="1" type="ORF">GCM10009755_12520</name>
</gene>
<name>A0ABP5ET71_9MICO</name>
<keyword evidence="2" id="KW-1185">Reference proteome</keyword>
<organism evidence="1 2">
    <name type="scientific">Brevibacterium samyangense</name>
    <dbReference type="NCBI Taxonomy" id="366888"/>
    <lineage>
        <taxon>Bacteria</taxon>
        <taxon>Bacillati</taxon>
        <taxon>Actinomycetota</taxon>
        <taxon>Actinomycetes</taxon>
        <taxon>Micrococcales</taxon>
        <taxon>Brevibacteriaceae</taxon>
        <taxon>Brevibacterium</taxon>
    </lineage>
</organism>
<reference evidence="2" key="1">
    <citation type="journal article" date="2019" name="Int. J. Syst. Evol. Microbiol.">
        <title>The Global Catalogue of Microorganisms (GCM) 10K type strain sequencing project: providing services to taxonomists for standard genome sequencing and annotation.</title>
        <authorList>
            <consortium name="The Broad Institute Genomics Platform"/>
            <consortium name="The Broad Institute Genome Sequencing Center for Infectious Disease"/>
            <person name="Wu L."/>
            <person name="Ma J."/>
        </authorList>
    </citation>
    <scope>NUCLEOTIDE SEQUENCE [LARGE SCALE GENOMIC DNA]</scope>
    <source>
        <strain evidence="2">JCM 14546</strain>
    </source>
</reference>